<dbReference type="InterPro" id="IPR006103">
    <property type="entry name" value="Glyco_hydro_2_cat"/>
</dbReference>
<protein>
    <submittedName>
        <fullName evidence="10">Glycoside hydrolase family 2</fullName>
    </submittedName>
</protein>
<dbReference type="SUPFAM" id="SSF51445">
    <property type="entry name" value="(Trans)glycosidases"/>
    <property type="match status" value="1"/>
</dbReference>
<dbReference type="Proteomes" id="UP000262699">
    <property type="component" value="Unassembled WGS sequence"/>
</dbReference>
<feature type="signal peptide" evidence="4">
    <location>
        <begin position="1"/>
        <end position="19"/>
    </location>
</feature>
<dbReference type="InterPro" id="IPR017853">
    <property type="entry name" value="GH"/>
</dbReference>
<keyword evidence="4" id="KW-0732">Signal</keyword>
<dbReference type="Pfam" id="PF16355">
    <property type="entry name" value="DUF4982"/>
    <property type="match status" value="1"/>
</dbReference>
<comment type="caution">
    <text evidence="10">The sequence shown here is derived from an EMBL/GenBank/DDBJ whole genome shotgun (WGS) entry which is preliminary data.</text>
</comment>
<dbReference type="SUPFAM" id="SSF49785">
    <property type="entry name" value="Galactose-binding domain-like"/>
    <property type="match status" value="2"/>
</dbReference>
<dbReference type="SUPFAM" id="SSF49303">
    <property type="entry name" value="beta-Galactosidase/glucuronidase domain"/>
    <property type="match status" value="1"/>
</dbReference>
<evidence type="ECO:0000256" key="3">
    <source>
        <dbReference type="ARBA" id="ARBA00023295"/>
    </source>
</evidence>
<evidence type="ECO:0000259" key="8">
    <source>
        <dbReference type="Pfam" id="PF11721"/>
    </source>
</evidence>
<dbReference type="PRINTS" id="PR00132">
    <property type="entry name" value="GLHYDRLASE2"/>
</dbReference>
<dbReference type="Pfam" id="PF00703">
    <property type="entry name" value="Glyco_hydro_2"/>
    <property type="match status" value="1"/>
</dbReference>
<evidence type="ECO:0000259" key="6">
    <source>
        <dbReference type="Pfam" id="PF02836"/>
    </source>
</evidence>
<dbReference type="Gene3D" id="2.60.40.10">
    <property type="entry name" value="Immunoglobulins"/>
    <property type="match status" value="2"/>
</dbReference>
<dbReference type="InterPro" id="IPR051913">
    <property type="entry name" value="GH2_Domain-Containing"/>
</dbReference>
<dbReference type="Gene3D" id="3.20.20.80">
    <property type="entry name" value="Glycosidases"/>
    <property type="match status" value="1"/>
</dbReference>
<evidence type="ECO:0000259" key="7">
    <source>
        <dbReference type="Pfam" id="PF02837"/>
    </source>
</evidence>
<dbReference type="GO" id="GO:0005975">
    <property type="term" value="P:carbohydrate metabolic process"/>
    <property type="evidence" value="ECO:0007669"/>
    <property type="project" value="InterPro"/>
</dbReference>
<dbReference type="PANTHER" id="PTHR42732:SF1">
    <property type="entry name" value="BETA-MANNOSIDASE"/>
    <property type="match status" value="1"/>
</dbReference>
<dbReference type="Pfam" id="PF02837">
    <property type="entry name" value="Glyco_hydro_2_N"/>
    <property type="match status" value="1"/>
</dbReference>
<comment type="similarity">
    <text evidence="1">Belongs to the glycosyl hydrolase 2 family.</text>
</comment>
<evidence type="ECO:0000256" key="4">
    <source>
        <dbReference type="SAM" id="SignalP"/>
    </source>
</evidence>
<dbReference type="GO" id="GO:0004553">
    <property type="term" value="F:hydrolase activity, hydrolyzing O-glycosyl compounds"/>
    <property type="evidence" value="ECO:0007669"/>
    <property type="project" value="InterPro"/>
</dbReference>
<dbReference type="InterPro" id="IPR013783">
    <property type="entry name" value="Ig-like_fold"/>
</dbReference>
<dbReference type="InterPro" id="IPR006101">
    <property type="entry name" value="Glyco_hydro_2"/>
</dbReference>
<feature type="domain" description="Malectin" evidence="8">
    <location>
        <begin position="780"/>
        <end position="861"/>
    </location>
</feature>
<name>A0A3D0WEF0_9SPHN</name>
<organism evidence="10 11">
    <name type="scientific">Sphingomonas bacterium</name>
    <dbReference type="NCBI Taxonomy" id="1895847"/>
    <lineage>
        <taxon>Bacteria</taxon>
        <taxon>Pseudomonadati</taxon>
        <taxon>Pseudomonadota</taxon>
        <taxon>Alphaproteobacteria</taxon>
        <taxon>Sphingomonadales</taxon>
        <taxon>Sphingomonadaceae</taxon>
        <taxon>Sphingomonas</taxon>
    </lineage>
</organism>
<keyword evidence="2 10" id="KW-0378">Hydrolase</keyword>
<dbReference type="InterPro" id="IPR006104">
    <property type="entry name" value="Glyco_hydro_2_N"/>
</dbReference>
<evidence type="ECO:0000313" key="10">
    <source>
        <dbReference type="EMBL" id="HCB77125.1"/>
    </source>
</evidence>
<reference evidence="10 11" key="1">
    <citation type="journal article" date="2018" name="Nat. Biotechnol.">
        <title>A standardized bacterial taxonomy based on genome phylogeny substantially revises the tree of life.</title>
        <authorList>
            <person name="Parks D.H."/>
            <person name="Chuvochina M."/>
            <person name="Waite D.W."/>
            <person name="Rinke C."/>
            <person name="Skarshewski A."/>
            <person name="Chaumeil P.A."/>
            <person name="Hugenholtz P."/>
        </authorList>
    </citation>
    <scope>NUCLEOTIDE SEQUENCE [LARGE SCALE GENOMIC DNA]</scope>
    <source>
        <strain evidence="10">UBA9015</strain>
    </source>
</reference>
<dbReference type="AlphaFoldDB" id="A0A3D0WEF0"/>
<accession>A0A3D0WEF0</accession>
<dbReference type="Pfam" id="PF02836">
    <property type="entry name" value="Glyco_hydro_2_C"/>
    <property type="match status" value="1"/>
</dbReference>
<dbReference type="InterPro" id="IPR006102">
    <property type="entry name" value="Ig-like_GH2"/>
</dbReference>
<dbReference type="EMBL" id="DOYJ01000370">
    <property type="protein sequence ID" value="HCB77125.1"/>
    <property type="molecule type" value="Genomic_DNA"/>
</dbReference>
<dbReference type="Gene3D" id="2.60.120.260">
    <property type="entry name" value="Galactose-binding domain-like"/>
    <property type="match status" value="1"/>
</dbReference>
<evidence type="ECO:0000259" key="9">
    <source>
        <dbReference type="Pfam" id="PF16355"/>
    </source>
</evidence>
<gene>
    <name evidence="10" type="ORF">DEP91_13320</name>
</gene>
<feature type="domain" description="Glycosyl hydrolases family 2 sugar binding" evidence="7">
    <location>
        <begin position="50"/>
        <end position="185"/>
    </location>
</feature>
<dbReference type="InterPro" id="IPR032311">
    <property type="entry name" value="DUF4982"/>
</dbReference>
<proteinExistence type="inferred from homology"/>
<dbReference type="Pfam" id="PF11721">
    <property type="entry name" value="Malectin"/>
    <property type="match status" value="1"/>
</dbReference>
<dbReference type="InterPro" id="IPR008979">
    <property type="entry name" value="Galactose-bd-like_sf"/>
</dbReference>
<evidence type="ECO:0000313" key="11">
    <source>
        <dbReference type="Proteomes" id="UP000262699"/>
    </source>
</evidence>
<sequence>MRASTLAIMAAVTATPAAAQDVRSTQVLGEGWVFAKGAEAPATGSSDWVRVSVPHSWNRVGHYTNPGVHPNRPETLDDYQGVGWYRLSFTGPRDLDRKRVYLQFDAASRTAEVWLNGKRLGSHAGGFSRFRLDASAALKPGAANTLLVKVDNTAPDVGTATADVLPLAGDFFVHGGLYRPVSLIVTDDVHLDLLDHGGSGVYATTRSIAGGRATIDVTWRARNDAARPVRVEAIVRLLDAAGAVKAEQRRPMTLAGAANGAASATLDVADPHLWNGVADPYLHRLSVELVASGGRVLDRVEQPFGIREVRIDPERGLFLNGKPLRLHGVGYHQDREGKGWAVSEADIAADVAIMREMGANSIRLTHYQHGQPIHDLADRYGLLVWGEIPLVSRWTMGASTTASDGLRADAAQQLRELIRQNMNHPSVVTWGIANEVDFGKSIPIFITNKDGPAPDPMPLLAELNGIAKAEDPTRPTAIATCCEGRLLGDAEVPITAGAADVSGANRYFGWYYGDPSGLGPHLDALRAARPNQPLSVTEYGAGGATSIHTDNVLGGDVDQRGRNQPEEYESYIHETAWATLSGKPYLWATWLWNSFDFATTRRREGDAIDINTKGLVTYDRAIRKDAWYFYKANWSDAPTVHINGRRYVDRAYPFADVRVYSNAPETELIVGGKSLGTMKNCSQRICVWPKVALADGGNSVVARGRFAGGMTEDRIEWRLSPAAARTIRIDSGALVSGAKGFGSDDFFDGGEAGDVNASTGYGKPPPPKVVTGTDAALVAQTYREGDFGYSVPVPRGRYTVTLTFAEPSMEPGKRRFDVTANGRRVVTGLDVAKEAGGPLKAITRRFTVTVGNQGLDLRFIGRTGKAIVSAVEIAR</sequence>
<feature type="domain" description="DUF4982" evidence="9">
    <location>
        <begin position="656"/>
        <end position="703"/>
    </location>
</feature>
<feature type="domain" description="Glycoside hydrolase family 2 immunoglobulin-like beta-sandwich" evidence="5">
    <location>
        <begin position="204"/>
        <end position="307"/>
    </location>
</feature>
<dbReference type="InterPro" id="IPR036156">
    <property type="entry name" value="Beta-gal/glucu_dom_sf"/>
</dbReference>
<dbReference type="InterPro" id="IPR021720">
    <property type="entry name" value="Malectin_dom"/>
</dbReference>
<dbReference type="PANTHER" id="PTHR42732">
    <property type="entry name" value="BETA-GALACTOSIDASE"/>
    <property type="match status" value="1"/>
</dbReference>
<evidence type="ECO:0000256" key="1">
    <source>
        <dbReference type="ARBA" id="ARBA00007401"/>
    </source>
</evidence>
<feature type="domain" description="Glycoside hydrolase family 2 catalytic" evidence="6">
    <location>
        <begin position="316"/>
        <end position="624"/>
    </location>
</feature>
<feature type="chain" id="PRO_5017533243" evidence="4">
    <location>
        <begin position="20"/>
        <end position="875"/>
    </location>
</feature>
<dbReference type="Gene3D" id="2.60.120.430">
    <property type="entry name" value="Galactose-binding lectin"/>
    <property type="match status" value="1"/>
</dbReference>
<evidence type="ECO:0000256" key="2">
    <source>
        <dbReference type="ARBA" id="ARBA00022801"/>
    </source>
</evidence>
<keyword evidence="3" id="KW-0326">Glycosidase</keyword>
<evidence type="ECO:0000259" key="5">
    <source>
        <dbReference type="Pfam" id="PF00703"/>
    </source>
</evidence>